<keyword evidence="4" id="KW-0677">Repeat</keyword>
<dbReference type="GO" id="GO:0034993">
    <property type="term" value="C:meiotic nuclear membrane microtubule tethering complex"/>
    <property type="evidence" value="ECO:0007669"/>
    <property type="project" value="TreeGrafter"/>
</dbReference>
<dbReference type="GO" id="GO:0005640">
    <property type="term" value="C:nuclear outer membrane"/>
    <property type="evidence" value="ECO:0007669"/>
    <property type="project" value="TreeGrafter"/>
</dbReference>
<feature type="topological domain" description="Cytoplasmic" evidence="8">
    <location>
        <begin position="1"/>
        <end position="1560"/>
    </location>
</feature>
<dbReference type="InterPro" id="IPR052403">
    <property type="entry name" value="LINC-complex_assoc"/>
</dbReference>
<evidence type="ECO:0000256" key="5">
    <source>
        <dbReference type="ARBA" id="ARBA00022989"/>
    </source>
</evidence>
<feature type="domain" description="KASH" evidence="9">
    <location>
        <begin position="1552"/>
        <end position="1611"/>
    </location>
</feature>
<comment type="similarity">
    <text evidence="2">Belongs to the nesprin family.</text>
</comment>
<dbReference type="GO" id="GO:0051015">
    <property type="term" value="F:actin filament binding"/>
    <property type="evidence" value="ECO:0007669"/>
    <property type="project" value="TreeGrafter"/>
</dbReference>
<dbReference type="InterPro" id="IPR018159">
    <property type="entry name" value="Spectrin/alpha-actinin"/>
</dbReference>
<evidence type="ECO:0000256" key="8">
    <source>
        <dbReference type="PROSITE-ProRule" id="PRU00385"/>
    </source>
</evidence>
<dbReference type="EMBL" id="GHBY01000289">
    <property type="protein sequence ID" value="MUP40466.1"/>
    <property type="molecule type" value="Transcribed_RNA"/>
</dbReference>
<dbReference type="InterPro" id="IPR002017">
    <property type="entry name" value="Spectrin_repeat"/>
</dbReference>
<dbReference type="Pfam" id="PF10541">
    <property type="entry name" value="KASH"/>
    <property type="match status" value="1"/>
</dbReference>
<dbReference type="GO" id="GO:0005737">
    <property type="term" value="C:cytoplasm"/>
    <property type="evidence" value="ECO:0007669"/>
    <property type="project" value="TreeGrafter"/>
</dbReference>
<dbReference type="InterPro" id="IPR012315">
    <property type="entry name" value="KASH"/>
</dbReference>
<name>A0A646QCU6_9MYRI</name>
<dbReference type="SMART" id="SM01249">
    <property type="entry name" value="KASH"/>
    <property type="match status" value="1"/>
</dbReference>
<keyword evidence="6 8" id="KW-0472">Membrane</keyword>
<evidence type="ECO:0000259" key="9">
    <source>
        <dbReference type="PROSITE" id="PS51049"/>
    </source>
</evidence>
<dbReference type="SMART" id="SM00150">
    <property type="entry name" value="SPEC"/>
    <property type="match status" value="7"/>
</dbReference>
<evidence type="ECO:0000256" key="7">
    <source>
        <dbReference type="ARBA" id="ARBA00023242"/>
    </source>
</evidence>
<evidence type="ECO:0000256" key="3">
    <source>
        <dbReference type="ARBA" id="ARBA00022692"/>
    </source>
</evidence>
<keyword evidence="3 8" id="KW-0812">Transmembrane</keyword>
<dbReference type="Pfam" id="PF00435">
    <property type="entry name" value="Spectrin"/>
    <property type="match status" value="3"/>
</dbReference>
<dbReference type="PROSITE" id="PS51049">
    <property type="entry name" value="KASH"/>
    <property type="match status" value="1"/>
</dbReference>
<feature type="topological domain" description="Perinuclear space" evidence="8">
    <location>
        <begin position="1582"/>
        <end position="1611"/>
    </location>
</feature>
<proteinExistence type="inferred from homology"/>
<dbReference type="FunFam" id="1.20.58.60:FF:000126">
    <property type="entry name" value="Spectrin repeat containing, nuclear envelope 1a"/>
    <property type="match status" value="1"/>
</dbReference>
<keyword evidence="7" id="KW-0539">Nucleus</keyword>
<evidence type="ECO:0000313" key="10">
    <source>
        <dbReference type="EMBL" id="MUP40466.1"/>
    </source>
</evidence>
<evidence type="ECO:0000256" key="1">
    <source>
        <dbReference type="ARBA" id="ARBA00004126"/>
    </source>
</evidence>
<organism evidence="10">
    <name type="scientific">Hemiscolopendra marginata</name>
    <dbReference type="NCBI Taxonomy" id="943146"/>
    <lineage>
        <taxon>Eukaryota</taxon>
        <taxon>Metazoa</taxon>
        <taxon>Ecdysozoa</taxon>
        <taxon>Arthropoda</taxon>
        <taxon>Myriapoda</taxon>
        <taxon>Chilopoda</taxon>
        <taxon>Pleurostigmophora</taxon>
        <taxon>Scolopendromorpha</taxon>
        <taxon>Scolopendridae</taxon>
        <taxon>Hemiscolopendra</taxon>
    </lineage>
</organism>
<evidence type="ECO:0000256" key="4">
    <source>
        <dbReference type="ARBA" id="ARBA00022737"/>
    </source>
</evidence>
<accession>A0A646QCU6</accession>
<evidence type="ECO:0000256" key="6">
    <source>
        <dbReference type="ARBA" id="ARBA00023136"/>
    </source>
</evidence>
<comment type="subcellular location">
    <subcellularLocation>
        <location evidence="1">Nucleus membrane</location>
    </subcellularLocation>
</comment>
<dbReference type="Gene3D" id="1.20.58.60">
    <property type="match status" value="6"/>
</dbReference>
<dbReference type="GO" id="GO:0007097">
    <property type="term" value="P:nuclear migration"/>
    <property type="evidence" value="ECO:0007669"/>
    <property type="project" value="TreeGrafter"/>
</dbReference>
<sequence>MVELKSKKNTLDTLVTFNKTLSKEEQHPALLEYISNQIHHATQRWEALHQELQALKRTLSIQIQQWEQFEQSVGIVEQTLIELKYTISQYTTPSVEIQAFGAQIARLKELLSKVKANHSLLETLSSTAEMLAGESVPAVAEYILSIVNKLSKQWLDNQRLLSNRILQLESALLPWKQYSEEFNKLHERLESQELQFETLLAKLASIKYTQKPDYIKLCENLQSEVEKTGVECENLHILSEQIQQQPDIALIVKAHIPGEVEFFAQRQVALSLDVSHHCELIKHEVVETSVCLQTKAKLDEFLDKIQKILADRNPLRDKMAVLSRINTVKAHLIECCDLEPDIVALREMNGRIPLDVNQQEQISYVFQSWPQLHTELLQHYHLLLTKLISLLDYKEKVKFFNLLINELQGIIKVPVIEYPGILQYYKKIDFYQGLLENQGNMLSIDQEDILKTLHPDDVAHAKAELEELTSENAQAIKTTTNSLTDVASVIEKWYEYQMLLSKIQHWLNSVEKEKLQLRLKHTPIKKLEKILKRIEMLLSNMAEGEDLLQQLHRTSSAIMEKCNEHNVANLRSEQLKLRQRFDNLQAGLKTWLQFLQRINNLWITVEVVVSEHHNRLKEASHLLASDIPLRHQDIVQQQKTCQDLLETATEMIAPLETLKEQEEELLEAVAPMDMKLLHHRVCLLQQLWKEIHHVLNIHLHVLAASLSRWDVFRQSVQMLHRWMEAMEKKIQDGNEIYLEDLIIKLETTYKDEIEQKEDEYKTVLSLGEKLISASDIPDANAIRTQLSNISHKWEQLGNLRSKRLSALKDITLLLQQLDEHLGKLKEWLTQTELKLNSPVIFQEISKEELNMQLLTHQKLKEDIINHESSIESIFSLCTSLQENCNKCATQGDAEAVQSIVNNLRNRWENICTLSVQRQSFLEDTINDWNSLLKNYNYFETWLKETNKLIHSPNLTELSSPAVKDGLKELQELQKNVDENNLVLDQISHQYRQLARIGRVDCNRSMIEKIKTLHLGWKQIKWKLNEIITLFCEFVDKYDSFNLSYENNIVYLKEFNEKIIALEQDLEMNPEEKILELERLSTELQLHCNEMNEMEQNGENLKNCTTANESAAISQKLQYILKFCEDIVEKMESLKMDCKSLLVTKDNGIQVDTIPTETLDMAVMGVKQILVAEIQQTVSKAEEPVSSEKDLHLQDLEAALKESCERLSIAESTLRSPTPVTFEFGKKPEGYSRHVASCRSSIDLVKHLHRLIHQEVGLDKAVTVTPDVQGIIERWSLLEAQAMEKEERLKDAHLQWENFMNDISEMENWLSSAENINLDVESAHQSFNHLETVMHIHRGFLIDLDAHKATVLSINLNGQRILEREDDQGKKHYIQEKLKEINLKWESICQQASEWQTELQLALLQCQQFHETLQELLQWLDITEKNIRQAEPVDLSADRAIISLKSKKFLELKKDLECCEPRVASLQQAAGQLLEHSSSKEGQAIKEQLDLLAIRLNIMIQLCNAYLETFTRILSAESPYLDGTSPQDQTERFTPLDNVYEDDLDRSTFNRCYHFLGRVMRAALPIQALMLLLLGVASLVPMTEHDYSCALVNNFARSLDPMLRYTGGPPPM</sequence>
<protein>
    <submittedName>
        <fullName evidence="10">Nesprin-1</fullName>
    </submittedName>
</protein>
<evidence type="ECO:0000256" key="2">
    <source>
        <dbReference type="ARBA" id="ARBA00008619"/>
    </source>
</evidence>
<reference evidence="10" key="1">
    <citation type="submission" date="2018-11" db="EMBL/GenBank/DDBJ databases">
        <title>Venom-gland transcriptomics and venom proteomics of the Florida green centipede (Hemiscolopendra marginata) reveal sex-based variation in a centipede venom.</title>
        <authorList>
            <person name="Nystrom G.S."/>
            <person name="Ward M.J."/>
            <person name="Ellsworth S.A."/>
            <person name="Rokyta D.R."/>
        </authorList>
    </citation>
    <scope>NUCLEOTIDE SEQUENCE</scope>
    <source>
        <tissue evidence="10">Venom gland</tissue>
    </source>
</reference>
<keyword evidence="5" id="KW-1133">Transmembrane helix</keyword>
<dbReference type="SUPFAM" id="SSF46966">
    <property type="entry name" value="Spectrin repeat"/>
    <property type="match status" value="8"/>
</dbReference>
<dbReference type="CDD" id="cd00176">
    <property type="entry name" value="SPEC"/>
    <property type="match status" value="2"/>
</dbReference>
<dbReference type="PANTHER" id="PTHR47535">
    <property type="entry name" value="MUSCLE-SPECIFIC PROTEIN 300 KDA, ISOFORM G"/>
    <property type="match status" value="1"/>
</dbReference>
<dbReference type="PANTHER" id="PTHR47535:SF1">
    <property type="entry name" value="NESPRIN-1"/>
    <property type="match status" value="1"/>
</dbReference>